<feature type="compositionally biased region" description="Low complexity" evidence="2">
    <location>
        <begin position="721"/>
        <end position="749"/>
    </location>
</feature>
<feature type="region of interest" description="Disordered" evidence="2">
    <location>
        <begin position="411"/>
        <end position="469"/>
    </location>
</feature>
<organism evidence="5 6">
    <name type="scientific">Cavenderia fasciculata</name>
    <name type="common">Slime mold</name>
    <name type="synonym">Dictyostelium fasciculatum</name>
    <dbReference type="NCBI Taxonomy" id="261658"/>
    <lineage>
        <taxon>Eukaryota</taxon>
        <taxon>Amoebozoa</taxon>
        <taxon>Evosea</taxon>
        <taxon>Eumycetozoa</taxon>
        <taxon>Dictyostelia</taxon>
        <taxon>Acytosteliales</taxon>
        <taxon>Cavenderiaceae</taxon>
        <taxon>Cavenderia</taxon>
    </lineage>
</organism>
<dbReference type="OrthoDB" id="524326at2759"/>
<reference evidence="6" key="1">
    <citation type="journal article" date="2011" name="Genome Res.">
        <title>Phylogeny-wide analysis of social amoeba genomes highlights ancient origins for complex intercellular communication.</title>
        <authorList>
            <person name="Heidel A.J."/>
            <person name="Lawal H.M."/>
            <person name="Felder M."/>
            <person name="Schilde C."/>
            <person name="Helps N.R."/>
            <person name="Tunggal B."/>
            <person name="Rivero F."/>
            <person name="John U."/>
            <person name="Schleicher M."/>
            <person name="Eichinger L."/>
            <person name="Platzer M."/>
            <person name="Noegel A.A."/>
            <person name="Schaap P."/>
            <person name="Gloeckner G."/>
        </authorList>
    </citation>
    <scope>NUCLEOTIDE SEQUENCE [LARGE SCALE GENOMIC DNA]</scope>
    <source>
        <strain evidence="6">SH3</strain>
    </source>
</reference>
<dbReference type="InterPro" id="IPR011992">
    <property type="entry name" value="EF-hand-dom_pair"/>
</dbReference>
<feature type="compositionally biased region" description="Low complexity" evidence="2">
    <location>
        <begin position="450"/>
        <end position="468"/>
    </location>
</feature>
<dbReference type="RefSeq" id="XP_004356369.1">
    <property type="nucleotide sequence ID" value="XM_004356316.1"/>
</dbReference>
<dbReference type="Pfam" id="PF12763">
    <property type="entry name" value="EH"/>
    <property type="match status" value="3"/>
</dbReference>
<dbReference type="Gene3D" id="1.10.238.10">
    <property type="entry name" value="EF-hand"/>
    <property type="match status" value="3"/>
</dbReference>
<dbReference type="PANTHER" id="PTHR11216:SF174">
    <property type="entry name" value="GH06923P"/>
    <property type="match status" value="1"/>
</dbReference>
<dbReference type="SMART" id="SM00027">
    <property type="entry name" value="EH"/>
    <property type="match status" value="3"/>
</dbReference>
<feature type="compositionally biased region" description="Polar residues" evidence="2">
    <location>
        <begin position="685"/>
        <end position="706"/>
    </location>
</feature>
<keyword evidence="1" id="KW-0175">Coiled coil</keyword>
<dbReference type="GO" id="GO:0006897">
    <property type="term" value="P:endocytosis"/>
    <property type="evidence" value="ECO:0007669"/>
    <property type="project" value="TreeGrafter"/>
</dbReference>
<feature type="compositionally biased region" description="Low complexity" evidence="2">
    <location>
        <begin position="1040"/>
        <end position="1049"/>
    </location>
</feature>
<evidence type="ECO:0000259" key="3">
    <source>
        <dbReference type="PROSITE" id="PS50031"/>
    </source>
</evidence>
<feature type="region of interest" description="Disordered" evidence="2">
    <location>
        <begin position="1000"/>
        <end position="1148"/>
    </location>
</feature>
<evidence type="ECO:0000313" key="5">
    <source>
        <dbReference type="EMBL" id="EGG17885.1"/>
    </source>
</evidence>
<feature type="domain" description="EH" evidence="3">
    <location>
        <begin position="46"/>
        <end position="141"/>
    </location>
</feature>
<sequence>MSCDRLASGRVVDNEQQINNKIFGGEFIQAKVLYGSLTEAQVPPAQKSYYEELFQLADIDRDHVIGPGDASFFRKSSLADETLKDIWNLADVKDGYLDLEDFIVALKLISLTQLGAPVTLDSIKAMPVVPPPKLLDVPPIKFDWIVPQSEKNNYVEIFNKNDDDSDGYISGQQARSLFSSSGLPMKILGHIWYLSDMNADQRLDCQEFIIATFLIRSVLKGYDLPSKLPDQLIQSSHYVSSVGVPSPKVPDWLIPPAERIINEDIFNKNQQNGAISGKQAKVIFEKSGLPVQDLKVIWDLSDYDQAQWLDKQKFVIAMFLISQRKKKKEFPTSLPQILIESSKSSYLPISPPPIVEQSNDNKTSSGKYNIDLADIVSKTEPVMGGGMPSPVSQQQPQEFMNNNNSILPVVDQQPNPLRTSLTIPPPPSASTQHQQQQFYNNQGMVGSGSGSVSKQSPIQQHHQQQQIHSMSAPITPQQQQVYMQSPAQVQAKEAIERVKQATLEKEKSLADLKQQFIEESKATLELQQQLAAETQILEEVSADMRQCEDNLQLQKQETMAVKEKISSVRVEIKMNKSQLEQVKKLLSEKTEQFEEQNESLSSLQNDLQEKKADLEKYNQEVEKLIAQIESIKSLKSDSKGELKQVNSALTSAKGQVSQLTDEFKQLKTQANIQSPPPQQHHVVSPTKQQPTSPFDDNDNENPFSSKDNNDEWGSFETVSFNNSNNNNNNNVQQQQQQQQQQQTTNVVTSPTNLTSPTSVFSSSKNMFDTPPQTNKNPQRTASNNQLTGSSTSSFKATTFDSTSNLKGSTSSYQSAMFDNVSTSGPFEEKFNNSTFGGGDEFGSFGVSNEQPFNPSMVATNASGTNSSSSSSNNIAAVAAVGKNPFTSAAIDDNASNGSASNKAEIGSTDFSFTTDTSVSSSTTALSAVSAAPVTIAQSSPTTTLASAISSSLSAITFEKDKDSGFDTFDSFSGAKDPFGSSIFPTTFSSATFFGQFTTSLNSQDNQNQQHQQPQTITSPPSFDEPANNQKPFGDDDNDGFSDFKPDQQPQPQPITAAEPNPNGGGGFDGFDDSFDDWNPGAPSKFNTTFNNSPFGGGGENEPITSENLFGQPSAVPVNNGNGNGENNGNENGGGNGTTQPSSFFFDDNAFTEKFDSSF</sequence>
<dbReference type="InterPro" id="IPR000261">
    <property type="entry name" value="EH_dom"/>
</dbReference>
<feature type="region of interest" description="Disordered" evidence="2">
    <location>
        <begin position="671"/>
        <end position="810"/>
    </location>
</feature>
<dbReference type="CDD" id="cd00052">
    <property type="entry name" value="EH"/>
    <property type="match status" value="3"/>
</dbReference>
<dbReference type="InterPro" id="IPR002048">
    <property type="entry name" value="EF_hand_dom"/>
</dbReference>
<proteinExistence type="predicted"/>
<dbReference type="GO" id="GO:0030122">
    <property type="term" value="C:AP-2 adaptor complex"/>
    <property type="evidence" value="ECO:0007669"/>
    <property type="project" value="EnsemblProtists"/>
</dbReference>
<keyword evidence="6" id="KW-1185">Reference proteome</keyword>
<dbReference type="EMBL" id="GL883021">
    <property type="protein sequence ID" value="EGG17885.1"/>
    <property type="molecule type" value="Genomic_DNA"/>
</dbReference>
<evidence type="ECO:0000256" key="2">
    <source>
        <dbReference type="SAM" id="MobiDB-lite"/>
    </source>
</evidence>
<feature type="compositionally biased region" description="Polar residues" evidence="2">
    <location>
        <begin position="411"/>
        <end position="422"/>
    </location>
</feature>
<dbReference type="KEGG" id="dfa:DFA_08886"/>
<dbReference type="OMA" id="DAHETHT"/>
<evidence type="ECO:0000256" key="1">
    <source>
        <dbReference type="SAM" id="Coils"/>
    </source>
</evidence>
<name>F4Q4T9_CACFS</name>
<feature type="domain" description="EH" evidence="3">
    <location>
        <begin position="283"/>
        <end position="345"/>
    </location>
</feature>
<feature type="compositionally biased region" description="Gly residues" evidence="2">
    <location>
        <begin position="1121"/>
        <end position="1136"/>
    </location>
</feature>
<dbReference type="STRING" id="1054147.F4Q4T9"/>
<feature type="compositionally biased region" description="Low complexity" evidence="2">
    <location>
        <begin position="1000"/>
        <end position="1021"/>
    </location>
</feature>
<dbReference type="GO" id="GO:0016197">
    <property type="term" value="P:endosomal transport"/>
    <property type="evidence" value="ECO:0007669"/>
    <property type="project" value="TreeGrafter"/>
</dbReference>
<evidence type="ECO:0000259" key="4">
    <source>
        <dbReference type="PROSITE" id="PS50222"/>
    </source>
</evidence>
<dbReference type="GeneID" id="14869975"/>
<accession>F4Q4T9</accession>
<protein>
    <submittedName>
        <fullName evidence="5">EPS15 domain-containing protein</fullName>
    </submittedName>
</protein>
<feature type="compositionally biased region" description="Polar residues" evidence="2">
    <location>
        <begin position="1084"/>
        <end position="1093"/>
    </location>
</feature>
<evidence type="ECO:0000313" key="6">
    <source>
        <dbReference type="Proteomes" id="UP000007797"/>
    </source>
</evidence>
<dbReference type="PROSITE" id="PS50222">
    <property type="entry name" value="EF_HAND_2"/>
    <property type="match status" value="1"/>
</dbReference>
<dbReference type="SUPFAM" id="SSF47473">
    <property type="entry name" value="EF-hand"/>
    <property type="match status" value="3"/>
</dbReference>
<feature type="domain" description="EH" evidence="3">
    <location>
        <begin position="150"/>
        <end position="239"/>
    </location>
</feature>
<dbReference type="PANTHER" id="PTHR11216">
    <property type="entry name" value="EH DOMAIN"/>
    <property type="match status" value="1"/>
</dbReference>
<feature type="domain" description="EF-hand" evidence="4">
    <location>
        <begin position="149"/>
        <end position="184"/>
    </location>
</feature>
<feature type="compositionally biased region" description="Polar residues" evidence="2">
    <location>
        <begin position="750"/>
        <end position="810"/>
    </location>
</feature>
<dbReference type="Proteomes" id="UP000007797">
    <property type="component" value="Unassembled WGS sequence"/>
</dbReference>
<dbReference type="AlphaFoldDB" id="F4Q4T9"/>
<dbReference type="PROSITE" id="PS50031">
    <property type="entry name" value="EH"/>
    <property type="match status" value="3"/>
</dbReference>
<feature type="coiled-coil region" evidence="1">
    <location>
        <begin position="491"/>
        <end position="669"/>
    </location>
</feature>
<dbReference type="GO" id="GO:0005509">
    <property type="term" value="F:calcium ion binding"/>
    <property type="evidence" value="ECO:0007669"/>
    <property type="project" value="InterPro"/>
</dbReference>
<gene>
    <name evidence="5" type="ORF">DFA_08886</name>
</gene>